<feature type="domain" description="Tip attachment protein J HDII-ins2" evidence="4">
    <location>
        <begin position="98"/>
        <end position="223"/>
    </location>
</feature>
<name>A0AA40YET2_STEMA</name>
<gene>
    <name evidence="5" type="ORF">I5V89_11740</name>
</gene>
<proteinExistence type="predicted"/>
<feature type="domain" description="Tip attachment protein J central straight fiber" evidence="2">
    <location>
        <begin position="1037"/>
        <end position="1179"/>
    </location>
</feature>
<dbReference type="Proteomes" id="UP000634179">
    <property type="component" value="Unassembled WGS sequence"/>
</dbReference>
<feature type="region of interest" description="Disordered" evidence="1">
    <location>
        <begin position="1"/>
        <end position="30"/>
    </location>
</feature>
<evidence type="ECO:0000259" key="4">
    <source>
        <dbReference type="Pfam" id="PF24801"/>
    </source>
</evidence>
<evidence type="ECO:0000259" key="3">
    <source>
        <dbReference type="Pfam" id="PF13550"/>
    </source>
</evidence>
<dbReference type="PANTHER" id="PTHR36251">
    <property type="entry name" value="FELS-1 PROPHAGE HOST SPECIFICITY PROTEIN-RELATED"/>
    <property type="match status" value="1"/>
</dbReference>
<dbReference type="InterPro" id="IPR015406">
    <property type="entry name" value="GpJ_CSF"/>
</dbReference>
<dbReference type="AlphaFoldDB" id="A0AA40YET2"/>
<dbReference type="CDD" id="cd00063">
    <property type="entry name" value="FN3"/>
    <property type="match status" value="1"/>
</dbReference>
<reference evidence="5" key="1">
    <citation type="submission" date="2020-11" db="EMBL/GenBank/DDBJ databases">
        <title>Enhanced detection system for hospital associated transmission using whole genome sequencing surveillance.</title>
        <authorList>
            <person name="Harrison L.H."/>
            <person name="Van Tyne D."/>
            <person name="Marsh J.W."/>
            <person name="Griffith M.P."/>
            <person name="Snyder D.J."/>
            <person name="Cooper V.S."/>
            <person name="Mustapha M."/>
        </authorList>
    </citation>
    <scope>NUCLEOTIDE SEQUENCE</scope>
    <source>
        <strain evidence="5">STEN00053</strain>
    </source>
</reference>
<accession>A0AA40YET2</accession>
<dbReference type="EMBL" id="JADUOV010000007">
    <property type="protein sequence ID" value="MBH1790545.1"/>
    <property type="molecule type" value="Genomic_DNA"/>
</dbReference>
<evidence type="ECO:0000313" key="6">
    <source>
        <dbReference type="Proteomes" id="UP000634179"/>
    </source>
</evidence>
<evidence type="ECO:0000259" key="2">
    <source>
        <dbReference type="Pfam" id="PF09327"/>
    </source>
</evidence>
<dbReference type="InterPro" id="IPR053171">
    <property type="entry name" value="Viral_Tip_Attach_Protein"/>
</dbReference>
<sequence>MPHHIGQAIRLAGSGGKSGSNARTPVETPDSLHSTAVARIVDLVGEGEIRGLVAGNQSVYLNQVPIQNPDGTFNFSGVSVETRSGTQDQSYIPGFPSVENEVAVNVELRGGEPVVRTVIGPDLSAVRIRLAVPALQEVDGENGDRKGYSITYAVDLSVDGGQFYTVLTEAITGKTTSQYERSRRIDLPAGSQWQVRIRRITPNRNNSLISDTVNVLSMTEIIDVKLRYPNCALAAVQVDASAFQSIPSRSYRIWGRIVRVPANYDPISRIYSTSGPGTTNGAWDGTFKAAWTNNPAWAFFDIVTNDRFGLGNRIPLDWVDKWRLYQIAQYCDQLVSDGLGGQEPRFTCSLYLQSRADAYRVLQDMASMFRGISFYAAGQVMASADMPKDPSATFSPANVIGGRFRYEGSGRKARHTVALVSWTDPDDFGRQKVEPVQHKEGIARYGVNQTEVTAIGCHSRAQAQRVGNHILFTENLETETVSFAVGLDALNCMPGDVIQVSDPNRSGRRNGGRVRTAAADSLTLDRIPDEMAPGDSLHATLPSGKIEGRTIISVDRVSGVVTVAAPWSAIPVDQSIWATESSELALQLFRVVGVAEGEDLTYNITGLKHVPGKYAAIDDGTRLELPPISIIPPSVQPPPTNVELSSHVVIDQGIATPTLTIQWDAADKAIAYDVEWQRDDLNWVRAGRVGTTSIDVPGIYAGQYLARVRAVNALNAVSIPATSLLTDIRGKTEPPAAVTSLTATPIVFGIQLAWAFPPGATDTQRTEIWRSTGPNREMAVKLGDYAYPQNRLQLDGLAAGAQFYFWARLVDRTGNIGPWYPTGAGVMGEASTDVTLYDAYFAGRITESALGHDLLSKIEAIDSLKPLLPLAWDAAATYEPGQTVVFGGRTYVWRAAQPGNKQPPTDEWQDVGAGMAGYGALLSQVEQNTQDVSKVDGKVLAQGQKISGITAQLDVKAAGESDWGAGDTTVFAGTVTLQSVIASQDLVQALRTDQVEVKLGQTSAAVQSESVARSTADEALGRRADTTEANLAGTNAAVQQVSQSVVNLDGKVAATYTVRAQITSAGQIYMAGMGLGVEQQPDGSYQSQILMQADRFGVINVVNGNVTAPFIIQGGQTFINQALIGTAWITNANIADAAITNAKISGVIQSDDYVQGQTGWRINKSAGGGFEFNGTVAGGYRLNVTNQGVYVYYPNGVPAVELGVLL</sequence>
<protein>
    <submittedName>
        <fullName evidence="5">Phage tail protein</fullName>
    </submittedName>
</protein>
<dbReference type="InterPro" id="IPR032876">
    <property type="entry name" value="J_dom"/>
</dbReference>
<dbReference type="PANTHER" id="PTHR36251:SF2">
    <property type="entry name" value="GIFSY-2 PROPHAGE HOST SPECIFICITY PROTEIN J, PHAGE LAMBDA"/>
    <property type="match status" value="1"/>
</dbReference>
<dbReference type="InterPro" id="IPR003961">
    <property type="entry name" value="FN3_dom"/>
</dbReference>
<dbReference type="InterPro" id="IPR055385">
    <property type="entry name" value="GpJ_HDII-ins2"/>
</dbReference>
<feature type="domain" description="Tip attachment protein J" evidence="3">
    <location>
        <begin position="355"/>
        <end position="514"/>
    </location>
</feature>
<comment type="caution">
    <text evidence="5">The sequence shown here is derived from an EMBL/GenBank/DDBJ whole genome shotgun (WGS) entry which is preliminary data.</text>
</comment>
<dbReference type="Pfam" id="PF09327">
    <property type="entry name" value="Phage_Tail_Tip"/>
    <property type="match status" value="1"/>
</dbReference>
<dbReference type="Pfam" id="PF24801">
    <property type="entry name" value="FNIII-A_GpJ"/>
    <property type="match status" value="1"/>
</dbReference>
<organism evidence="5 6">
    <name type="scientific">Stenotrophomonas maltophilia</name>
    <name type="common">Pseudomonas maltophilia</name>
    <name type="synonym">Xanthomonas maltophilia</name>
    <dbReference type="NCBI Taxonomy" id="40324"/>
    <lineage>
        <taxon>Bacteria</taxon>
        <taxon>Pseudomonadati</taxon>
        <taxon>Pseudomonadota</taxon>
        <taxon>Gammaproteobacteria</taxon>
        <taxon>Lysobacterales</taxon>
        <taxon>Lysobacteraceae</taxon>
        <taxon>Stenotrophomonas</taxon>
        <taxon>Stenotrophomonas maltophilia group</taxon>
    </lineage>
</organism>
<evidence type="ECO:0000313" key="5">
    <source>
        <dbReference type="EMBL" id="MBH1790545.1"/>
    </source>
</evidence>
<evidence type="ECO:0000256" key="1">
    <source>
        <dbReference type="SAM" id="MobiDB-lite"/>
    </source>
</evidence>
<dbReference type="Pfam" id="PF13550">
    <property type="entry name" value="Phage-tail_3"/>
    <property type="match status" value="1"/>
</dbReference>